<keyword evidence="5" id="KW-1185">Reference proteome</keyword>
<dbReference type="PROSITE" id="PS50966">
    <property type="entry name" value="ZF_SWIM"/>
    <property type="match status" value="1"/>
</dbReference>
<dbReference type="EMBL" id="JAHYBZ010000007">
    <property type="protein sequence ID" value="MBW6399981.1"/>
    <property type="molecule type" value="Genomic_DNA"/>
</dbReference>
<evidence type="ECO:0000259" key="3">
    <source>
        <dbReference type="PROSITE" id="PS50966"/>
    </source>
</evidence>
<keyword evidence="2" id="KW-0175">Coiled coil</keyword>
<evidence type="ECO:0000313" key="4">
    <source>
        <dbReference type="EMBL" id="MBW6399981.1"/>
    </source>
</evidence>
<keyword evidence="1" id="KW-0479">Metal-binding</keyword>
<comment type="caution">
    <text evidence="4">The sequence shown here is derived from an EMBL/GenBank/DDBJ whole genome shotgun (WGS) entry which is preliminary data.</text>
</comment>
<feature type="coiled-coil region" evidence="2">
    <location>
        <begin position="75"/>
        <end position="109"/>
    </location>
</feature>
<accession>A0ABS7ACF7</accession>
<evidence type="ECO:0000256" key="1">
    <source>
        <dbReference type="PROSITE-ProRule" id="PRU00325"/>
    </source>
</evidence>
<feature type="domain" description="SWIM-type" evidence="3">
    <location>
        <begin position="15"/>
        <end position="52"/>
    </location>
</feature>
<keyword evidence="1" id="KW-0862">Zinc</keyword>
<reference evidence="4 5" key="1">
    <citation type="submission" date="2021-07" db="EMBL/GenBank/DDBJ databases">
        <authorList>
            <person name="So Y."/>
        </authorList>
    </citation>
    <scope>NUCLEOTIDE SEQUENCE [LARGE SCALE GENOMIC DNA]</scope>
    <source>
        <strain evidence="4 5">HJA6</strain>
    </source>
</reference>
<keyword evidence="1" id="KW-0863">Zinc-finger</keyword>
<evidence type="ECO:0000313" key="5">
    <source>
        <dbReference type="Proteomes" id="UP001196565"/>
    </source>
</evidence>
<dbReference type="Proteomes" id="UP001196565">
    <property type="component" value="Unassembled WGS sequence"/>
</dbReference>
<proteinExistence type="predicted"/>
<dbReference type="RefSeq" id="WP_219764598.1">
    <property type="nucleotide sequence ID" value="NZ_JAHYBZ010000007.1"/>
</dbReference>
<gene>
    <name evidence="4" type="ORF">KPL78_19125</name>
</gene>
<protein>
    <recommendedName>
        <fullName evidence="3">SWIM-type domain-containing protein</fullName>
    </recommendedName>
</protein>
<name>A0ABS7ACF7_9PROT</name>
<organism evidence="4 5">
    <name type="scientific">Roseomonas alba</name>
    <dbReference type="NCBI Taxonomy" id="2846776"/>
    <lineage>
        <taxon>Bacteria</taxon>
        <taxon>Pseudomonadati</taxon>
        <taxon>Pseudomonadota</taxon>
        <taxon>Alphaproteobacteria</taxon>
        <taxon>Acetobacterales</taxon>
        <taxon>Roseomonadaceae</taxon>
        <taxon>Roseomonas</taxon>
    </lineage>
</organism>
<sequence>MEFTFLVSGSQPEPYRVVFTVDGADATALCTCPAGAFDRACKHRIGLLQGDISRLASANPDDLAALATAMEGTDILEAMRFLDEAEDRLEAAKTAVAEAKRRLARAMGRDAD</sequence>
<dbReference type="InterPro" id="IPR007527">
    <property type="entry name" value="Znf_SWIM"/>
</dbReference>
<evidence type="ECO:0000256" key="2">
    <source>
        <dbReference type="SAM" id="Coils"/>
    </source>
</evidence>